<proteinExistence type="predicted"/>
<evidence type="ECO:0000313" key="3">
    <source>
        <dbReference type="Proteomes" id="UP000785679"/>
    </source>
</evidence>
<evidence type="ECO:0000313" key="2">
    <source>
        <dbReference type="EMBL" id="TNV74099.1"/>
    </source>
</evidence>
<sequence>MSKYSKSISASLVTINNLKRKKILRKGETVKEGPGRLNVANPLAADAQLDRNDLKLERLNSKLQRQISRQFQDNQVTRKMSLKKPAQHESQVEEGSEIDLFT</sequence>
<feature type="compositionally biased region" description="Acidic residues" evidence="1">
    <location>
        <begin position="92"/>
        <end position="102"/>
    </location>
</feature>
<gene>
    <name evidence="2" type="ORF">FGO68_gene13268</name>
</gene>
<reference evidence="2" key="1">
    <citation type="submission" date="2019-06" db="EMBL/GenBank/DDBJ databases">
        <authorList>
            <person name="Zheng W."/>
        </authorList>
    </citation>
    <scope>NUCLEOTIDE SEQUENCE</scope>
    <source>
        <strain evidence="2">QDHG01</strain>
    </source>
</reference>
<accession>A0A8J8NG54</accession>
<dbReference type="EMBL" id="RRYP01017489">
    <property type="protein sequence ID" value="TNV74099.1"/>
    <property type="molecule type" value="Genomic_DNA"/>
</dbReference>
<organism evidence="2 3">
    <name type="scientific">Halteria grandinella</name>
    <dbReference type="NCBI Taxonomy" id="5974"/>
    <lineage>
        <taxon>Eukaryota</taxon>
        <taxon>Sar</taxon>
        <taxon>Alveolata</taxon>
        <taxon>Ciliophora</taxon>
        <taxon>Intramacronucleata</taxon>
        <taxon>Spirotrichea</taxon>
        <taxon>Stichotrichia</taxon>
        <taxon>Sporadotrichida</taxon>
        <taxon>Halteriidae</taxon>
        <taxon>Halteria</taxon>
    </lineage>
</organism>
<evidence type="ECO:0000256" key="1">
    <source>
        <dbReference type="SAM" id="MobiDB-lite"/>
    </source>
</evidence>
<comment type="caution">
    <text evidence="2">The sequence shown here is derived from an EMBL/GenBank/DDBJ whole genome shotgun (WGS) entry which is preliminary data.</text>
</comment>
<feature type="region of interest" description="Disordered" evidence="1">
    <location>
        <begin position="75"/>
        <end position="102"/>
    </location>
</feature>
<dbReference type="Proteomes" id="UP000785679">
    <property type="component" value="Unassembled WGS sequence"/>
</dbReference>
<keyword evidence="3" id="KW-1185">Reference proteome</keyword>
<dbReference type="AlphaFoldDB" id="A0A8J8NG54"/>
<protein>
    <submittedName>
        <fullName evidence="2">Uncharacterized protein</fullName>
    </submittedName>
</protein>
<name>A0A8J8NG54_HALGN</name>